<comment type="similarity">
    <text evidence="2">Belongs to the ustYa family.</text>
</comment>
<dbReference type="GO" id="GO:0043386">
    <property type="term" value="P:mycotoxin biosynthetic process"/>
    <property type="evidence" value="ECO:0007669"/>
    <property type="project" value="InterPro"/>
</dbReference>
<dbReference type="PANTHER" id="PTHR33365">
    <property type="entry name" value="YALI0B05434P"/>
    <property type="match status" value="1"/>
</dbReference>
<sequence length="194" mass="22319">MLHCLRVLLSTILPICLLVIPRVASLPGTSTEGRKAYTYRGSDFPTWWNIPSLEDVYLSHEDSIHYALETDLGAAEWKSILPSGGSTLYFGEDLRPFTLSMFHQLRCLDILRDILVEFHYNKSPDATYKNPEMAKHCMNYLRQTVICRADTRLEHVRAASGPRVVVSDLTHSCKDWTAVYEAAERNYQYFLENR</sequence>
<keyword evidence="3" id="KW-0732">Signal</keyword>
<reference evidence="4 5" key="1">
    <citation type="submission" date="2019-01" db="EMBL/GenBank/DDBJ databases">
        <title>Draft genome sequences of three monokaryotic isolates of the white-rot basidiomycete fungus Dichomitus squalens.</title>
        <authorList>
            <consortium name="DOE Joint Genome Institute"/>
            <person name="Lopez S.C."/>
            <person name="Andreopoulos B."/>
            <person name="Pangilinan J."/>
            <person name="Lipzen A."/>
            <person name="Riley R."/>
            <person name="Ahrendt S."/>
            <person name="Ng V."/>
            <person name="Barry K."/>
            <person name="Daum C."/>
            <person name="Grigoriev I.V."/>
            <person name="Hilden K.S."/>
            <person name="Makela M.R."/>
            <person name="de Vries R.P."/>
        </authorList>
    </citation>
    <scope>NUCLEOTIDE SEQUENCE [LARGE SCALE GENOMIC DNA]</scope>
    <source>
        <strain evidence="4 5">CBS 464.89</strain>
    </source>
</reference>
<keyword evidence="5" id="KW-1185">Reference proteome</keyword>
<dbReference type="EMBL" id="ML145279">
    <property type="protein sequence ID" value="TBU51884.1"/>
    <property type="molecule type" value="Genomic_DNA"/>
</dbReference>
<protein>
    <submittedName>
        <fullName evidence="4">Uncharacterized protein</fullName>
    </submittedName>
</protein>
<proteinExistence type="inferred from homology"/>
<feature type="chain" id="PRO_5020896362" evidence="3">
    <location>
        <begin position="26"/>
        <end position="194"/>
    </location>
</feature>
<evidence type="ECO:0000313" key="4">
    <source>
        <dbReference type="EMBL" id="TBU51884.1"/>
    </source>
</evidence>
<organism evidence="4 5">
    <name type="scientific">Dichomitus squalens</name>
    <dbReference type="NCBI Taxonomy" id="114155"/>
    <lineage>
        <taxon>Eukaryota</taxon>
        <taxon>Fungi</taxon>
        <taxon>Dikarya</taxon>
        <taxon>Basidiomycota</taxon>
        <taxon>Agaricomycotina</taxon>
        <taxon>Agaricomycetes</taxon>
        <taxon>Polyporales</taxon>
        <taxon>Polyporaceae</taxon>
        <taxon>Dichomitus</taxon>
    </lineage>
</organism>
<dbReference type="AlphaFoldDB" id="A0A4Q9PB18"/>
<evidence type="ECO:0000313" key="5">
    <source>
        <dbReference type="Proteomes" id="UP000292082"/>
    </source>
</evidence>
<dbReference type="Proteomes" id="UP000292082">
    <property type="component" value="Unassembled WGS sequence"/>
</dbReference>
<evidence type="ECO:0000256" key="3">
    <source>
        <dbReference type="SAM" id="SignalP"/>
    </source>
</evidence>
<feature type="signal peptide" evidence="3">
    <location>
        <begin position="1"/>
        <end position="25"/>
    </location>
</feature>
<comment type="pathway">
    <text evidence="1">Mycotoxin biosynthesis.</text>
</comment>
<gene>
    <name evidence="4" type="ORF">BD310DRAFT_941351</name>
</gene>
<dbReference type="Pfam" id="PF11807">
    <property type="entry name" value="UstYa"/>
    <property type="match status" value="1"/>
</dbReference>
<evidence type="ECO:0000256" key="1">
    <source>
        <dbReference type="ARBA" id="ARBA00004685"/>
    </source>
</evidence>
<accession>A0A4Q9PB18</accession>
<evidence type="ECO:0000256" key="2">
    <source>
        <dbReference type="ARBA" id="ARBA00035112"/>
    </source>
</evidence>
<dbReference type="InterPro" id="IPR021765">
    <property type="entry name" value="UstYa-like"/>
</dbReference>
<name>A0A4Q9PB18_9APHY</name>
<dbReference type="PANTHER" id="PTHR33365:SF4">
    <property type="entry name" value="CYCLOCHLOROTINE BIOSYNTHESIS PROTEIN O"/>
    <property type="match status" value="1"/>
</dbReference>